<evidence type="ECO:0000313" key="2">
    <source>
        <dbReference type="Proteomes" id="UP000092565"/>
    </source>
</evidence>
<keyword evidence="2" id="KW-1185">Reference proteome</keyword>
<name>A0A1B0ZLZ6_9RHOB</name>
<dbReference type="EMBL" id="CP015124">
    <property type="protein sequence ID" value="ANP35164.1"/>
    <property type="molecule type" value="Genomic_DNA"/>
</dbReference>
<reference evidence="1 2" key="1">
    <citation type="submission" date="2016-04" db="EMBL/GenBank/DDBJ databases">
        <authorList>
            <person name="Evans L.H."/>
            <person name="Alamgir A."/>
            <person name="Owens N."/>
            <person name="Weber N.D."/>
            <person name="Virtaneva K."/>
            <person name="Barbian K."/>
            <person name="Babar A."/>
            <person name="Rosenke K."/>
        </authorList>
    </citation>
    <scope>NUCLEOTIDE SEQUENCE [LARGE SCALE GENOMIC DNA]</scope>
    <source>
        <strain evidence="1 2">JL2886</strain>
    </source>
</reference>
<gene>
    <name evidence="1" type="ORF">JL2886_00231</name>
</gene>
<proteinExistence type="predicted"/>
<accession>A0A1B0ZLZ6</accession>
<dbReference type="Proteomes" id="UP000092565">
    <property type="component" value="Chromosome"/>
</dbReference>
<protein>
    <submittedName>
        <fullName evidence="1">Uncharacterized protein</fullName>
    </submittedName>
</protein>
<evidence type="ECO:0000313" key="1">
    <source>
        <dbReference type="EMBL" id="ANP35164.1"/>
    </source>
</evidence>
<organism evidence="1 2">
    <name type="scientific">Phaeobacter gallaeciensis</name>
    <dbReference type="NCBI Taxonomy" id="60890"/>
    <lineage>
        <taxon>Bacteria</taxon>
        <taxon>Pseudomonadati</taxon>
        <taxon>Pseudomonadota</taxon>
        <taxon>Alphaproteobacteria</taxon>
        <taxon>Rhodobacterales</taxon>
        <taxon>Roseobacteraceae</taxon>
        <taxon>Phaeobacter</taxon>
    </lineage>
</organism>
<sequence>MSSGYRKPLRWNSPENRAARKFRILALPNLSEGLREKPVSTGRAIVEDR</sequence>
<dbReference type="AlphaFoldDB" id="A0A1B0ZLZ6"/>